<dbReference type="Proteomes" id="UP001445076">
    <property type="component" value="Unassembled WGS sequence"/>
</dbReference>
<organism evidence="3 4">
    <name type="scientific">Cherax quadricarinatus</name>
    <name type="common">Australian red claw crayfish</name>
    <dbReference type="NCBI Taxonomy" id="27406"/>
    <lineage>
        <taxon>Eukaryota</taxon>
        <taxon>Metazoa</taxon>
        <taxon>Ecdysozoa</taxon>
        <taxon>Arthropoda</taxon>
        <taxon>Crustacea</taxon>
        <taxon>Multicrustacea</taxon>
        <taxon>Malacostraca</taxon>
        <taxon>Eumalacostraca</taxon>
        <taxon>Eucarida</taxon>
        <taxon>Decapoda</taxon>
        <taxon>Pleocyemata</taxon>
        <taxon>Astacidea</taxon>
        <taxon>Parastacoidea</taxon>
        <taxon>Parastacidae</taxon>
        <taxon>Cherax</taxon>
    </lineage>
</organism>
<comment type="caution">
    <text evidence="3">The sequence shown here is derived from an EMBL/GenBank/DDBJ whole genome shotgun (WGS) entry which is preliminary data.</text>
</comment>
<evidence type="ECO:0000313" key="4">
    <source>
        <dbReference type="Proteomes" id="UP001445076"/>
    </source>
</evidence>
<evidence type="ECO:0000256" key="2">
    <source>
        <dbReference type="SAM" id="SignalP"/>
    </source>
</evidence>
<evidence type="ECO:0000256" key="1">
    <source>
        <dbReference type="SAM" id="MobiDB-lite"/>
    </source>
</evidence>
<sequence>DETRTMRRAILLLVGLAVVGAIPTLPTTSEPDIQQLILSAKAEDNNIDGEGKVQPDEEVESSLQDLASSALPDQDQVSTVGEEQVSKAEQPQAEAESGPEAEKTSETQPQVEQTEPKVEQVNDDPEPQIEQINVDSEPQVEPQPDVGLFPLEPFEGNPLLKGDSGFVTVGHDTKFELPMVDKAEQEMGGFTEDYVGVDSPIVRGTLEEMAQDIFRLFVPSFNSNDSPSAGEVVTEDLPQEYIHPNTELVQPADETYSYEFSPEMSANVEEQDERGEYFPNTPAGDNEEVPSDLIPVEGDTLPVDEDVIVMVEEENPIDETKAPLAPNNDYPLVTEFSYEPIFREEVSLANFFIPSFERETHEEPTADETPFGMMPGDFSPEEMAPHIEETVPLTEELAHEETLPAEELNLPEEPIAVFPQNINEGDFYTPDNLASDLSAGVPEMQPFMPGEENYKSESTDAQFASNPLPVPTLLDQVMQGRPGEEEFAESTFQNSVIPDLVIESNSGPIADMREQIKMEDGDSSDTDNGVEIIVMSNPQQNSEDDMIPVIATNGEQIITEERPLPIAEFPAEKYATPIAVNQQQRWTLHDNILPISSPNDDEIPQMFKIFHPQWRENLNFLPSIEQQIQPQFDQHQLPIMEEPQEVNMYTIAHNMPPEFPTQPEGLQDDQIMHIRDNMPFQFPPQSKSLQQESDMYILGNTMPLFPTQSKLHQQTPKINIIRENMSPLLSTLPELPEQTPNMYMKRENMFSQFPIQPEIPQRAPYLMNSRFPPISFRSGDDTFEPNQGRFNEDFDIYQAPDNFQRNYGQASAFQNILKNFDTFKPQPFSYKMFPQEDYPRSVSYGKSISRSMQPRMSEPNFNTLERTFMPQNRLMQQNFYPEASARLQRFVQDPFENYELSYIDNEPEESETSYKIRPSNMPMTFDKFNLPQSQYDIEIYPIEMPYTPNYNPFALSSYRNSRLQYPRYQFPSSPNFRTKYLTSYDEPDYFDSDIYSYDY</sequence>
<keyword evidence="4" id="KW-1185">Reference proteome</keyword>
<protein>
    <submittedName>
        <fullName evidence="3">Uncharacterized protein</fullName>
    </submittedName>
</protein>
<feature type="compositionally biased region" description="Basic and acidic residues" evidence="1">
    <location>
        <begin position="42"/>
        <end position="55"/>
    </location>
</feature>
<accession>A0AAW0XKM5</accession>
<evidence type="ECO:0000313" key="3">
    <source>
        <dbReference type="EMBL" id="KAK8738554.1"/>
    </source>
</evidence>
<feature type="non-terminal residue" evidence="3">
    <location>
        <position position="1"/>
    </location>
</feature>
<proteinExistence type="predicted"/>
<feature type="region of interest" description="Disordered" evidence="1">
    <location>
        <begin position="42"/>
        <end position="126"/>
    </location>
</feature>
<reference evidence="3 4" key="1">
    <citation type="journal article" date="2024" name="BMC Genomics">
        <title>Genome assembly of redclaw crayfish (Cherax quadricarinatus) provides insights into its immune adaptation and hypoxia tolerance.</title>
        <authorList>
            <person name="Liu Z."/>
            <person name="Zheng J."/>
            <person name="Li H."/>
            <person name="Fang K."/>
            <person name="Wang S."/>
            <person name="He J."/>
            <person name="Zhou D."/>
            <person name="Weng S."/>
            <person name="Chi M."/>
            <person name="Gu Z."/>
            <person name="He J."/>
            <person name="Li F."/>
            <person name="Wang M."/>
        </authorList>
    </citation>
    <scope>NUCLEOTIDE SEQUENCE [LARGE SCALE GENOMIC DNA]</scope>
    <source>
        <strain evidence="3">ZL_2023a</strain>
    </source>
</reference>
<keyword evidence="2" id="KW-0732">Signal</keyword>
<dbReference type="EMBL" id="JARKIK010000039">
    <property type="protein sequence ID" value="KAK8738554.1"/>
    <property type="molecule type" value="Genomic_DNA"/>
</dbReference>
<feature type="signal peptide" evidence="2">
    <location>
        <begin position="1"/>
        <end position="21"/>
    </location>
</feature>
<name>A0AAW0XKM5_CHEQU</name>
<gene>
    <name evidence="3" type="ORF">OTU49_003934</name>
</gene>
<dbReference type="AlphaFoldDB" id="A0AAW0XKM5"/>
<feature type="chain" id="PRO_5043710283" evidence="2">
    <location>
        <begin position="22"/>
        <end position="999"/>
    </location>
</feature>